<gene>
    <name evidence="2" type="ORF">AUJ73_01720</name>
</gene>
<evidence type="ECO:0000313" key="2">
    <source>
        <dbReference type="EMBL" id="OIO14759.1"/>
    </source>
</evidence>
<comment type="caution">
    <text evidence="2">The sequence shown here is derived from an EMBL/GenBank/DDBJ whole genome shotgun (WGS) entry which is preliminary data.</text>
</comment>
<evidence type="ECO:0000313" key="3">
    <source>
        <dbReference type="Proteomes" id="UP000183120"/>
    </source>
</evidence>
<reference evidence="2 3" key="1">
    <citation type="journal article" date="2016" name="Environ. Microbiol.">
        <title>Genomic resolution of a cold subsurface aquifer community provides metabolic insights for novel microbes adapted to high CO concentrations.</title>
        <authorList>
            <person name="Probst A.J."/>
            <person name="Castelle C.J."/>
            <person name="Singh A."/>
            <person name="Brown C.T."/>
            <person name="Anantharaman K."/>
            <person name="Sharon I."/>
            <person name="Hug L.A."/>
            <person name="Burstein D."/>
            <person name="Emerson J.B."/>
            <person name="Thomas B.C."/>
            <person name="Banfield J.F."/>
        </authorList>
    </citation>
    <scope>NUCLEOTIDE SEQUENCE [LARGE SCALE GENOMIC DNA]</scope>
    <source>
        <strain evidence="2">CG1_02_37_22</strain>
    </source>
</reference>
<feature type="region of interest" description="Disordered" evidence="1">
    <location>
        <begin position="122"/>
        <end position="151"/>
    </location>
</feature>
<feature type="compositionally biased region" description="Pro residues" evidence="1">
    <location>
        <begin position="178"/>
        <end position="196"/>
    </location>
</feature>
<evidence type="ECO:0000256" key="1">
    <source>
        <dbReference type="SAM" id="MobiDB-lite"/>
    </source>
</evidence>
<feature type="region of interest" description="Disordered" evidence="1">
    <location>
        <begin position="170"/>
        <end position="198"/>
    </location>
</feature>
<dbReference type="Proteomes" id="UP000183120">
    <property type="component" value="Unassembled WGS sequence"/>
</dbReference>
<accession>A0A1J4TXH6</accession>
<organism evidence="2 3">
    <name type="scientific">Candidatus Gottesmanbacteria bacterium CG1_02_37_22</name>
    <dbReference type="NCBI Taxonomy" id="1805209"/>
    <lineage>
        <taxon>Bacteria</taxon>
        <taxon>Candidatus Gottesmaniibacteriota</taxon>
    </lineage>
</organism>
<feature type="region of interest" description="Disordered" evidence="1">
    <location>
        <begin position="518"/>
        <end position="539"/>
    </location>
</feature>
<feature type="compositionally biased region" description="Low complexity" evidence="1">
    <location>
        <begin position="518"/>
        <end position="531"/>
    </location>
</feature>
<dbReference type="AlphaFoldDB" id="A0A1J4TXH6"/>
<dbReference type="STRING" id="1805209.AUJ73_01720"/>
<name>A0A1J4TXH6_9BACT</name>
<feature type="compositionally biased region" description="Low complexity" evidence="1">
    <location>
        <begin position="122"/>
        <end position="149"/>
    </location>
</feature>
<dbReference type="EMBL" id="MNUY01000026">
    <property type="protein sequence ID" value="OIO14759.1"/>
    <property type="molecule type" value="Genomic_DNA"/>
</dbReference>
<sequence length="776" mass="84443">MQSFYMASELEPGRSGLDLKTAANPEAVLDFQRVAWLEITGLPSVIPLTQAEFTSSQPPQIIHPGASGVFSPNPEYVNLTQVAQAALENTWRVRPMSKAQAGTALAVLGGLGLIGSALESLGGSGSSAAETQQVPESSSPASGQSGPGSRKWTRREFLRISALTAAGAAAAACSSGPAPSPKPPEPSRPPSPPTEPTPTVFVEQKLIDKNPGLAKLAVDTKPVASPSTQTEQEDVTLAFFKSLIDRLKYQFGENVNEFTLRLMETVSASDSKPGVYFEVESSPDSTKWVYSRWNNDGLQGHFVQMPLPLEKTIKNGATEIINVTDGIWEPVYRGAVGVQPVFFEPHAGMTIGYATDIPSDKLQGAKGFVDGQKNTSTSGETKIEGGIAVDLGKWAEAEKNYSVIIKYDDKNEIYYAIVGVATATTTDYYLVNKLDGKLVTSQFPKLENPNYYYQFDIDRSIVVIKDRQEQNVGDVDASGKPRFFGEPAVPIARGATSTPTPVAELKVTFTPTSIPLPTATATKPATLTPTLTPVPPTETPRLKIPERDPLLVWKGPVNLTLDTSSTYQWTTEQWTDLTNNGGASVQIINDPQIGSAYEYTVRELRKGEDPFRMYPIKIAKPQNQNPVDWEMRERMKFSEGYLPRSRAGGSGLSIMGNFYHVPAMGSPDKWIAMVGIDVSSTGVTLSVKDPATGGVWKNYVIQRRKFYENTLYDVRLYTYHGQYQLAVNDEVWGSWDMHPDTIGKSPVMFHSGAYGYGVPVGSKLINGPLEVSLFSK</sequence>
<protein>
    <submittedName>
        <fullName evidence="2">Uncharacterized protein</fullName>
    </submittedName>
</protein>
<proteinExistence type="predicted"/>